<reference evidence="2" key="1">
    <citation type="submission" date="2022-06" db="EMBL/GenBank/DDBJ databases">
        <authorList>
            <consortium name="SYNGENTA / RWTH Aachen University"/>
        </authorList>
    </citation>
    <scope>NUCLEOTIDE SEQUENCE</scope>
</reference>
<dbReference type="AlphaFoldDB" id="A0AAV0B2L4"/>
<name>A0AAV0B2L4_PHAPC</name>
<gene>
    <name evidence="2" type="ORF">PPACK8108_LOCUS11227</name>
</gene>
<dbReference type="EMBL" id="CALTRL010002592">
    <property type="protein sequence ID" value="CAH7676129.1"/>
    <property type="molecule type" value="Genomic_DNA"/>
</dbReference>
<sequence length="80" mass="8683">MGVVLGEEGRGRERKSWACHLSPPASLPGLRKTIRKRGRPGSPSPSSLPPPDYSRWAMGNFPAHLATVNSLPAQNPTKRL</sequence>
<evidence type="ECO:0000313" key="2">
    <source>
        <dbReference type="EMBL" id="CAH7676129.1"/>
    </source>
</evidence>
<feature type="compositionally biased region" description="Basic and acidic residues" evidence="1">
    <location>
        <begin position="7"/>
        <end position="16"/>
    </location>
</feature>
<proteinExistence type="predicted"/>
<organism evidence="2 3">
    <name type="scientific">Phakopsora pachyrhizi</name>
    <name type="common">Asian soybean rust disease fungus</name>
    <dbReference type="NCBI Taxonomy" id="170000"/>
    <lineage>
        <taxon>Eukaryota</taxon>
        <taxon>Fungi</taxon>
        <taxon>Dikarya</taxon>
        <taxon>Basidiomycota</taxon>
        <taxon>Pucciniomycotina</taxon>
        <taxon>Pucciniomycetes</taxon>
        <taxon>Pucciniales</taxon>
        <taxon>Phakopsoraceae</taxon>
        <taxon>Phakopsora</taxon>
    </lineage>
</organism>
<comment type="caution">
    <text evidence="2">The sequence shown here is derived from an EMBL/GenBank/DDBJ whole genome shotgun (WGS) entry which is preliminary data.</text>
</comment>
<keyword evidence="3" id="KW-1185">Reference proteome</keyword>
<feature type="region of interest" description="Disordered" evidence="1">
    <location>
        <begin position="1"/>
        <end position="55"/>
    </location>
</feature>
<accession>A0AAV0B2L4</accession>
<evidence type="ECO:0000256" key="1">
    <source>
        <dbReference type="SAM" id="MobiDB-lite"/>
    </source>
</evidence>
<protein>
    <submittedName>
        <fullName evidence="2">Uncharacterized protein</fullName>
    </submittedName>
</protein>
<feature type="compositionally biased region" description="Pro residues" evidence="1">
    <location>
        <begin position="42"/>
        <end position="52"/>
    </location>
</feature>
<dbReference type="Proteomes" id="UP001153365">
    <property type="component" value="Unassembled WGS sequence"/>
</dbReference>
<evidence type="ECO:0000313" key="3">
    <source>
        <dbReference type="Proteomes" id="UP001153365"/>
    </source>
</evidence>